<protein>
    <submittedName>
        <fullName evidence="2">Sialate O-acetylesterase</fullName>
    </submittedName>
</protein>
<gene>
    <name evidence="2" type="ORF">BFS30_12435</name>
</gene>
<dbReference type="KEGG" id="psty:BFS30_12435"/>
<proteinExistence type="predicted"/>
<dbReference type="RefSeq" id="WP_069379599.1">
    <property type="nucleotide sequence ID" value="NZ_CP017141.1"/>
</dbReference>
<dbReference type="InterPro" id="IPR013830">
    <property type="entry name" value="SGNH_hydro"/>
</dbReference>
<dbReference type="InterPro" id="IPR051532">
    <property type="entry name" value="Ester_Hydrolysis_Enzymes"/>
</dbReference>
<dbReference type="Pfam" id="PF13472">
    <property type="entry name" value="Lipase_GDSL_2"/>
    <property type="match status" value="1"/>
</dbReference>
<evidence type="ECO:0000313" key="3">
    <source>
        <dbReference type="Proteomes" id="UP000094313"/>
    </source>
</evidence>
<dbReference type="Gene3D" id="3.40.50.1110">
    <property type="entry name" value="SGNH hydrolase"/>
    <property type="match status" value="1"/>
</dbReference>
<evidence type="ECO:0000259" key="1">
    <source>
        <dbReference type="Pfam" id="PF13472"/>
    </source>
</evidence>
<keyword evidence="3" id="KW-1185">Reference proteome</keyword>
<organism evidence="2 3">
    <name type="scientific">Pedobacter steynii</name>
    <dbReference type="NCBI Taxonomy" id="430522"/>
    <lineage>
        <taxon>Bacteria</taxon>
        <taxon>Pseudomonadati</taxon>
        <taxon>Bacteroidota</taxon>
        <taxon>Sphingobacteriia</taxon>
        <taxon>Sphingobacteriales</taxon>
        <taxon>Sphingobacteriaceae</taxon>
        <taxon>Pedobacter</taxon>
    </lineage>
</organism>
<name>A0A1D7QGW8_9SPHI</name>
<dbReference type="PANTHER" id="PTHR30383:SF5">
    <property type="entry name" value="SGNH HYDROLASE-TYPE ESTERASE DOMAIN-CONTAINING PROTEIN"/>
    <property type="match status" value="1"/>
</dbReference>
<dbReference type="AlphaFoldDB" id="A0A1D7QGW8"/>
<dbReference type="Proteomes" id="UP000094313">
    <property type="component" value="Chromosome"/>
</dbReference>
<sequence length="229" mass="26356">MKRVCYYLIGGLCLIFLFVPFKIVAQTIKWDTTSRAKKYSERLEHFKTDPISKEDFVFLGNSITAGTDWSGLLDLPKAKNRGISGDITFGVLDRLSEIIMANPRKIFILIGINDISKGIPDSLILRNYKRIIHRIQEGSKSKIYFYTLLPVNNSMNTTNKHSGKDAHITWLNKELKKLAGKRVTVIDLYPHFTDQENRLKESLTYDGLHLNDAGYQEWARILKEGNYLR</sequence>
<dbReference type="OrthoDB" id="9790057at2"/>
<accession>A0A1D7QGW8</accession>
<dbReference type="EMBL" id="CP017141">
    <property type="protein sequence ID" value="AOM77911.1"/>
    <property type="molecule type" value="Genomic_DNA"/>
</dbReference>
<evidence type="ECO:0000313" key="2">
    <source>
        <dbReference type="EMBL" id="AOM77911.1"/>
    </source>
</evidence>
<dbReference type="InterPro" id="IPR036514">
    <property type="entry name" value="SGNH_hydro_sf"/>
</dbReference>
<dbReference type="PANTHER" id="PTHR30383">
    <property type="entry name" value="THIOESTERASE 1/PROTEASE 1/LYSOPHOSPHOLIPASE L1"/>
    <property type="match status" value="1"/>
</dbReference>
<dbReference type="GO" id="GO:0004622">
    <property type="term" value="F:phosphatidylcholine lysophospholipase activity"/>
    <property type="evidence" value="ECO:0007669"/>
    <property type="project" value="TreeGrafter"/>
</dbReference>
<reference evidence="2 3" key="1">
    <citation type="submission" date="2016-08" db="EMBL/GenBank/DDBJ databases">
        <authorList>
            <person name="Seilhamer J.J."/>
        </authorList>
    </citation>
    <scope>NUCLEOTIDE SEQUENCE [LARGE SCALE GENOMIC DNA]</scope>
    <source>
        <strain evidence="2 3">DX4</strain>
    </source>
</reference>
<feature type="domain" description="SGNH hydrolase-type esterase" evidence="1">
    <location>
        <begin position="58"/>
        <end position="216"/>
    </location>
</feature>
<dbReference type="SUPFAM" id="SSF52266">
    <property type="entry name" value="SGNH hydrolase"/>
    <property type="match status" value="1"/>
</dbReference>